<dbReference type="Proteomes" id="UP000267251">
    <property type="component" value="Unassembled WGS sequence"/>
</dbReference>
<keyword evidence="2" id="KW-0732">Signal</keyword>
<dbReference type="AlphaFoldDB" id="A0A4P9Y2V8"/>
<reference evidence="4" key="1">
    <citation type="journal article" date="2018" name="Nat. Microbiol.">
        <title>Leveraging single-cell genomics to expand the fungal tree of life.</title>
        <authorList>
            <person name="Ahrendt S.R."/>
            <person name="Quandt C.A."/>
            <person name="Ciobanu D."/>
            <person name="Clum A."/>
            <person name="Salamov A."/>
            <person name="Andreopoulos B."/>
            <person name="Cheng J.F."/>
            <person name="Woyke T."/>
            <person name="Pelin A."/>
            <person name="Henrissat B."/>
            <person name="Reynolds N.K."/>
            <person name="Benny G.L."/>
            <person name="Smith M.E."/>
            <person name="James T.Y."/>
            <person name="Grigoriev I.V."/>
        </authorList>
    </citation>
    <scope>NUCLEOTIDE SEQUENCE [LARGE SCALE GENOMIC DNA]</scope>
</reference>
<feature type="signal peptide" evidence="2">
    <location>
        <begin position="1"/>
        <end position="20"/>
    </location>
</feature>
<feature type="compositionally biased region" description="Low complexity" evidence="1">
    <location>
        <begin position="65"/>
        <end position="75"/>
    </location>
</feature>
<feature type="region of interest" description="Disordered" evidence="1">
    <location>
        <begin position="157"/>
        <end position="194"/>
    </location>
</feature>
<organism evidence="3 4">
    <name type="scientific">Piptocephalis cylindrospora</name>
    <dbReference type="NCBI Taxonomy" id="1907219"/>
    <lineage>
        <taxon>Eukaryota</taxon>
        <taxon>Fungi</taxon>
        <taxon>Fungi incertae sedis</taxon>
        <taxon>Zoopagomycota</taxon>
        <taxon>Zoopagomycotina</taxon>
        <taxon>Zoopagomycetes</taxon>
        <taxon>Zoopagales</taxon>
        <taxon>Piptocephalidaceae</taxon>
        <taxon>Piptocephalis</taxon>
    </lineage>
</organism>
<accession>A0A4P9Y2V8</accession>
<feature type="chain" id="PRO_5020180095" evidence="2">
    <location>
        <begin position="21"/>
        <end position="207"/>
    </location>
</feature>
<name>A0A4P9Y2V8_9FUNG</name>
<dbReference type="EMBL" id="KZ988087">
    <property type="protein sequence ID" value="RKP13185.1"/>
    <property type="molecule type" value="Genomic_DNA"/>
</dbReference>
<evidence type="ECO:0000256" key="1">
    <source>
        <dbReference type="SAM" id="MobiDB-lite"/>
    </source>
</evidence>
<feature type="region of interest" description="Disordered" evidence="1">
    <location>
        <begin position="54"/>
        <end position="75"/>
    </location>
</feature>
<sequence>MHITITLLALTLSMASLVLTTPIPSDHSLARRAYMFDVDDSSWMDEEDDGLSSITLPRKGKMATPSPLLSSPPDLRPASIDKGYFDRYLSKKPFKSKDYSPLYRSPGYMDRMNEKAQKSTHPEFFPLLKKSNEKGYLSCTESITLSCLGKEKMSEALAKSRKRAESKLAGSNDSSKPLSHRRRPHPLSISIPPLRKDLGERFREIDA</sequence>
<evidence type="ECO:0000313" key="4">
    <source>
        <dbReference type="Proteomes" id="UP000267251"/>
    </source>
</evidence>
<keyword evidence="4" id="KW-1185">Reference proteome</keyword>
<protein>
    <submittedName>
        <fullName evidence="3">Uncharacterized protein</fullName>
    </submittedName>
</protein>
<evidence type="ECO:0000256" key="2">
    <source>
        <dbReference type="SAM" id="SignalP"/>
    </source>
</evidence>
<evidence type="ECO:0000313" key="3">
    <source>
        <dbReference type="EMBL" id="RKP13185.1"/>
    </source>
</evidence>
<proteinExistence type="predicted"/>
<gene>
    <name evidence="3" type="ORF">BJ684DRAFT_16392</name>
</gene>